<evidence type="ECO:0000313" key="5">
    <source>
        <dbReference type="EMBL" id="MDL4842118.1"/>
    </source>
</evidence>
<dbReference type="Gene3D" id="3.40.50.1000">
    <property type="entry name" value="HAD superfamily/HAD-like"/>
    <property type="match status" value="1"/>
</dbReference>
<dbReference type="NCBIfam" id="TIGR01549">
    <property type="entry name" value="HAD-SF-IA-v1"/>
    <property type="match status" value="1"/>
</dbReference>
<dbReference type="PANTHER" id="PTHR46470:SF2">
    <property type="entry name" value="GLYCERALDEHYDE 3-PHOSPHATE PHOSPHATASE"/>
    <property type="match status" value="1"/>
</dbReference>
<dbReference type="PANTHER" id="PTHR46470">
    <property type="entry name" value="N-ACYLNEURAMINATE-9-PHOSPHATASE"/>
    <property type="match status" value="1"/>
</dbReference>
<dbReference type="EMBL" id="JASTZU010000056">
    <property type="protein sequence ID" value="MDL4842118.1"/>
    <property type="molecule type" value="Genomic_DNA"/>
</dbReference>
<organism evidence="5 6">
    <name type="scientific">Aquibacillus rhizosphaerae</name>
    <dbReference type="NCBI Taxonomy" id="3051431"/>
    <lineage>
        <taxon>Bacteria</taxon>
        <taxon>Bacillati</taxon>
        <taxon>Bacillota</taxon>
        <taxon>Bacilli</taxon>
        <taxon>Bacillales</taxon>
        <taxon>Bacillaceae</taxon>
        <taxon>Aquibacillus</taxon>
    </lineage>
</organism>
<accession>A0ABT7L8C5</accession>
<evidence type="ECO:0000256" key="2">
    <source>
        <dbReference type="ARBA" id="ARBA00022723"/>
    </source>
</evidence>
<evidence type="ECO:0000313" key="6">
    <source>
        <dbReference type="Proteomes" id="UP001235343"/>
    </source>
</evidence>
<proteinExistence type="predicted"/>
<keyword evidence="6" id="KW-1185">Reference proteome</keyword>
<dbReference type="Proteomes" id="UP001235343">
    <property type="component" value="Unassembled WGS sequence"/>
</dbReference>
<sequence>MSLQIKALIFDWGDTLMWDFPQFEGPMAYWEEVQAVPDINKALEMACKEYRCCVASNAGESTAELMEEALNRVEIMKYFHQLFTSRELGVTKPNLEFFNKILRNLNLNADECIMIGNDYEKDIVPAKAVGINTILFTDFPNIKPTPLGVG</sequence>
<dbReference type="InterPro" id="IPR036412">
    <property type="entry name" value="HAD-like_sf"/>
</dbReference>
<dbReference type="GO" id="GO:0016787">
    <property type="term" value="F:hydrolase activity"/>
    <property type="evidence" value="ECO:0007669"/>
    <property type="project" value="UniProtKB-KW"/>
</dbReference>
<gene>
    <name evidence="5" type="ORF">QQS35_16890</name>
</gene>
<name>A0ABT7L8C5_9BACI</name>
<protein>
    <submittedName>
        <fullName evidence="5">HAD-IA family hydrolase</fullName>
    </submittedName>
</protein>
<keyword evidence="3 5" id="KW-0378">Hydrolase</keyword>
<dbReference type="SUPFAM" id="SSF56784">
    <property type="entry name" value="HAD-like"/>
    <property type="match status" value="1"/>
</dbReference>
<comment type="cofactor">
    <cofactor evidence="1">
        <name>Mg(2+)</name>
        <dbReference type="ChEBI" id="CHEBI:18420"/>
    </cofactor>
</comment>
<evidence type="ECO:0000256" key="1">
    <source>
        <dbReference type="ARBA" id="ARBA00001946"/>
    </source>
</evidence>
<dbReference type="InterPro" id="IPR051400">
    <property type="entry name" value="HAD-like_hydrolase"/>
</dbReference>
<keyword evidence="2" id="KW-0479">Metal-binding</keyword>
<evidence type="ECO:0000256" key="3">
    <source>
        <dbReference type="ARBA" id="ARBA00022801"/>
    </source>
</evidence>
<keyword evidence="4" id="KW-0460">Magnesium</keyword>
<dbReference type="Pfam" id="PF13419">
    <property type="entry name" value="HAD_2"/>
    <property type="match status" value="1"/>
</dbReference>
<dbReference type="InterPro" id="IPR023214">
    <property type="entry name" value="HAD_sf"/>
</dbReference>
<evidence type="ECO:0000256" key="4">
    <source>
        <dbReference type="ARBA" id="ARBA00022842"/>
    </source>
</evidence>
<dbReference type="RefSeq" id="WP_285933403.1">
    <property type="nucleotide sequence ID" value="NZ_JASTZU010000056.1"/>
</dbReference>
<dbReference type="InterPro" id="IPR006439">
    <property type="entry name" value="HAD-SF_hydro_IA"/>
</dbReference>
<comment type="caution">
    <text evidence="5">The sequence shown here is derived from an EMBL/GenBank/DDBJ whole genome shotgun (WGS) entry which is preliminary data.</text>
</comment>
<reference evidence="5 6" key="1">
    <citation type="submission" date="2023-06" db="EMBL/GenBank/DDBJ databases">
        <title>Aquibacillus rhizosphaerae LR5S19.</title>
        <authorList>
            <person name="Sun J.-Q."/>
        </authorList>
    </citation>
    <scope>NUCLEOTIDE SEQUENCE [LARGE SCALE GENOMIC DNA]</scope>
    <source>
        <strain evidence="5 6">LR5S19</strain>
    </source>
</reference>
<dbReference type="InterPro" id="IPR041492">
    <property type="entry name" value="HAD_2"/>
</dbReference>